<reference evidence="8" key="1">
    <citation type="submission" date="2022-10" db="EMBL/GenBank/DDBJ databases">
        <title>The WGS of Solirubrobacter ginsenosidimutans DSM 21036.</title>
        <authorList>
            <person name="Jiang Z."/>
        </authorList>
    </citation>
    <scope>NUCLEOTIDE SEQUENCE</scope>
    <source>
        <strain evidence="8">DSM 21036</strain>
    </source>
</reference>
<keyword evidence="3 6" id="KW-0812">Transmembrane</keyword>
<evidence type="ECO:0000313" key="9">
    <source>
        <dbReference type="Proteomes" id="UP001149140"/>
    </source>
</evidence>
<dbReference type="RefSeq" id="WP_270041350.1">
    <property type="nucleotide sequence ID" value="NZ_JAPDOD010000016.1"/>
</dbReference>
<dbReference type="PRINTS" id="PR01988">
    <property type="entry name" value="EXPORTERBACE"/>
</dbReference>
<evidence type="ECO:0000256" key="5">
    <source>
        <dbReference type="ARBA" id="ARBA00023136"/>
    </source>
</evidence>
<evidence type="ECO:0000259" key="7">
    <source>
        <dbReference type="PROSITE" id="PS50850"/>
    </source>
</evidence>
<dbReference type="PANTHER" id="PTHR23513">
    <property type="entry name" value="INTEGRAL MEMBRANE EFFLUX PROTEIN-RELATED"/>
    <property type="match status" value="1"/>
</dbReference>
<comment type="caution">
    <text evidence="8">The sequence shown here is derived from an EMBL/GenBank/DDBJ whole genome shotgun (WGS) entry which is preliminary data.</text>
</comment>
<dbReference type="Gene3D" id="1.20.1250.20">
    <property type="entry name" value="MFS general substrate transporter like domains"/>
    <property type="match status" value="1"/>
</dbReference>
<dbReference type="InterPro" id="IPR022324">
    <property type="entry name" value="Bacilysin_exporter_BacE_put"/>
</dbReference>
<keyword evidence="5 6" id="KW-0472">Membrane</keyword>
<dbReference type="InterPro" id="IPR020846">
    <property type="entry name" value="MFS_dom"/>
</dbReference>
<dbReference type="Proteomes" id="UP001149140">
    <property type="component" value="Unassembled WGS sequence"/>
</dbReference>
<proteinExistence type="predicted"/>
<feature type="transmembrane region" description="Helical" evidence="6">
    <location>
        <begin position="312"/>
        <end position="332"/>
    </location>
</feature>
<dbReference type="InterPro" id="IPR011701">
    <property type="entry name" value="MFS"/>
</dbReference>
<evidence type="ECO:0000256" key="3">
    <source>
        <dbReference type="ARBA" id="ARBA00022692"/>
    </source>
</evidence>
<name>A0A9X3MZ32_9ACTN</name>
<feature type="transmembrane region" description="Helical" evidence="6">
    <location>
        <begin position="21"/>
        <end position="46"/>
    </location>
</feature>
<dbReference type="CDD" id="cd06173">
    <property type="entry name" value="MFS_MefA_like"/>
    <property type="match status" value="1"/>
</dbReference>
<dbReference type="PROSITE" id="PS50850">
    <property type="entry name" value="MFS"/>
    <property type="match status" value="1"/>
</dbReference>
<dbReference type="InterPro" id="IPR036259">
    <property type="entry name" value="MFS_trans_sf"/>
</dbReference>
<feature type="transmembrane region" description="Helical" evidence="6">
    <location>
        <begin position="225"/>
        <end position="246"/>
    </location>
</feature>
<feature type="transmembrane region" description="Helical" evidence="6">
    <location>
        <begin position="258"/>
        <end position="275"/>
    </location>
</feature>
<sequence length="415" mass="42168">MQSTGQQRGLTGVWRVERKARWFFAAHLQGALGTGAGYVALLLLAYEQLGSAWGATAVLIADLAPAMLLGPVLGGLIDRTGRLRCAIAAELIGALAFAGLVFAHGTVPLIALALAAGLGSALLRPATCALLPAVVTPASLNAANGLFGAVREMGQLIGPAVAAGVLLFAEPELVLALNAVTFAASAVLMTRLRGHLHAHTEPQETDEAVPANLLGVLQDPFVRSLVLTSGAVMLVAGATNVAELVLASDQLGGGRSGFALLVAAFGCGMLTGSLLGPSDDGALRQRYLLAIALLGAGLIATAASPILPLAMLGFSVAGIGNGLFLVTVRVLMQKLIPEAAHGRAFGLLDAIDSWGFGAAIVAGGALAASLGGRATFAIAGALALLVFFIAYRTTSRREVHYGPQVVSTRPTNHFA</sequence>
<dbReference type="AlphaFoldDB" id="A0A9X3MZ32"/>
<feature type="domain" description="Major facilitator superfamily (MFS) profile" evidence="7">
    <location>
        <begin position="208"/>
        <end position="415"/>
    </location>
</feature>
<accession>A0A9X3MZ32</accession>
<evidence type="ECO:0000256" key="1">
    <source>
        <dbReference type="ARBA" id="ARBA00004651"/>
    </source>
</evidence>
<feature type="transmembrane region" description="Helical" evidence="6">
    <location>
        <begin position="85"/>
        <end position="103"/>
    </location>
</feature>
<evidence type="ECO:0000256" key="4">
    <source>
        <dbReference type="ARBA" id="ARBA00022989"/>
    </source>
</evidence>
<feature type="transmembrane region" description="Helical" evidence="6">
    <location>
        <begin position="344"/>
        <end position="368"/>
    </location>
</feature>
<comment type="subcellular location">
    <subcellularLocation>
        <location evidence="1">Cell membrane</location>
        <topology evidence="1">Multi-pass membrane protein</topology>
    </subcellularLocation>
</comment>
<evidence type="ECO:0000256" key="6">
    <source>
        <dbReference type="SAM" id="Phobius"/>
    </source>
</evidence>
<feature type="transmembrane region" description="Helical" evidence="6">
    <location>
        <begin position="287"/>
        <end position="306"/>
    </location>
</feature>
<dbReference type="GO" id="GO:0005886">
    <property type="term" value="C:plasma membrane"/>
    <property type="evidence" value="ECO:0007669"/>
    <property type="project" value="UniProtKB-SubCell"/>
</dbReference>
<feature type="transmembrane region" description="Helical" evidence="6">
    <location>
        <begin position="52"/>
        <end position="73"/>
    </location>
</feature>
<dbReference type="EMBL" id="JAPDOD010000016">
    <property type="protein sequence ID" value="MDA0162113.1"/>
    <property type="molecule type" value="Genomic_DNA"/>
</dbReference>
<dbReference type="SUPFAM" id="SSF103473">
    <property type="entry name" value="MFS general substrate transporter"/>
    <property type="match status" value="1"/>
</dbReference>
<dbReference type="Pfam" id="PF07690">
    <property type="entry name" value="MFS_1"/>
    <property type="match status" value="1"/>
</dbReference>
<dbReference type="PANTHER" id="PTHR23513:SF6">
    <property type="entry name" value="MAJOR FACILITATOR SUPERFAMILY ASSOCIATED DOMAIN-CONTAINING PROTEIN"/>
    <property type="match status" value="1"/>
</dbReference>
<protein>
    <submittedName>
        <fullName evidence="8">MFS transporter</fullName>
    </submittedName>
</protein>
<dbReference type="GO" id="GO:0022857">
    <property type="term" value="F:transmembrane transporter activity"/>
    <property type="evidence" value="ECO:0007669"/>
    <property type="project" value="InterPro"/>
</dbReference>
<evidence type="ECO:0000313" key="8">
    <source>
        <dbReference type="EMBL" id="MDA0162113.1"/>
    </source>
</evidence>
<keyword evidence="2" id="KW-1003">Cell membrane</keyword>
<gene>
    <name evidence="8" type="ORF">OM076_17705</name>
</gene>
<keyword evidence="4 6" id="KW-1133">Transmembrane helix</keyword>
<keyword evidence="9" id="KW-1185">Reference proteome</keyword>
<feature type="transmembrane region" description="Helical" evidence="6">
    <location>
        <begin position="374"/>
        <end position="391"/>
    </location>
</feature>
<organism evidence="8 9">
    <name type="scientific">Solirubrobacter ginsenosidimutans</name>
    <dbReference type="NCBI Taxonomy" id="490573"/>
    <lineage>
        <taxon>Bacteria</taxon>
        <taxon>Bacillati</taxon>
        <taxon>Actinomycetota</taxon>
        <taxon>Thermoleophilia</taxon>
        <taxon>Solirubrobacterales</taxon>
        <taxon>Solirubrobacteraceae</taxon>
        <taxon>Solirubrobacter</taxon>
    </lineage>
</organism>
<evidence type="ECO:0000256" key="2">
    <source>
        <dbReference type="ARBA" id="ARBA00022475"/>
    </source>
</evidence>